<accession>A0A369J0T9</accession>
<dbReference type="PANTHER" id="PTHR13031">
    <property type="entry name" value="RIBONUCLEASE P SUBUNIT P30"/>
    <property type="match status" value="1"/>
</dbReference>
<dbReference type="STRING" id="39966.A0A369J0T9"/>
<protein>
    <submittedName>
        <fullName evidence="5">Ribonuclease P protein subunit p30</fullName>
    </submittedName>
</protein>
<organism evidence="5 6">
    <name type="scientific">Hypsizygus marmoreus</name>
    <name type="common">White beech mushroom</name>
    <name type="synonym">Agaricus marmoreus</name>
    <dbReference type="NCBI Taxonomy" id="39966"/>
    <lineage>
        <taxon>Eukaryota</taxon>
        <taxon>Fungi</taxon>
        <taxon>Dikarya</taxon>
        <taxon>Basidiomycota</taxon>
        <taxon>Agaricomycotina</taxon>
        <taxon>Agaricomycetes</taxon>
        <taxon>Agaricomycetidae</taxon>
        <taxon>Agaricales</taxon>
        <taxon>Tricholomatineae</taxon>
        <taxon>Lyophyllaceae</taxon>
        <taxon>Hypsizygus</taxon>
    </lineage>
</organism>
<feature type="compositionally biased region" description="Low complexity" evidence="4">
    <location>
        <begin position="318"/>
        <end position="329"/>
    </location>
</feature>
<dbReference type="Pfam" id="PF01876">
    <property type="entry name" value="RNase_P_p30"/>
    <property type="match status" value="1"/>
</dbReference>
<evidence type="ECO:0000313" key="6">
    <source>
        <dbReference type="Proteomes" id="UP000076154"/>
    </source>
</evidence>
<dbReference type="Gene3D" id="3.20.20.140">
    <property type="entry name" value="Metal-dependent hydrolases"/>
    <property type="match status" value="1"/>
</dbReference>
<feature type="region of interest" description="Disordered" evidence="4">
    <location>
        <begin position="287"/>
        <end position="380"/>
    </location>
</feature>
<dbReference type="GO" id="GO:0005655">
    <property type="term" value="C:nucleolar ribonuclease P complex"/>
    <property type="evidence" value="ECO:0007669"/>
    <property type="project" value="TreeGrafter"/>
</dbReference>
<proteinExistence type="inferred from homology"/>
<dbReference type="Proteomes" id="UP000076154">
    <property type="component" value="Unassembled WGS sequence"/>
</dbReference>
<sequence>MFFDLNVPIPNVAQSSGQASKKGKGKQQTSTSAVTFTASHIAAIEARVELLVRLGYTVIAFNQLIHKKVEQKSHVNTAESLVCQLRQRAGILFLKRLSIILDEDSEKGFGLTNASLFAGYDLIGLIPLTQATFSLACLTHSMPSPLTAHIISLPLTLPRLSFHLKHTLIRTAIKNGAVFEISYVGALGGENDPILLNAGGAENGPSAKRNWWAAAKEVSRVTKGKNLVISSGVISDADLRAPKDVGNLISLLGLAQDVAHSSLTKNPKSLVLRAQTRHTYRAVLSEPQVIIPEGSQPPSTEANAQTSILSPHGTASVDTIPDPTDTMPTLGISVQPGPKKRPREGDADAGMESSGPSQPAGNLQKKKRRKNNKGALQVAG</sequence>
<evidence type="ECO:0000313" key="5">
    <source>
        <dbReference type="EMBL" id="RDB15002.1"/>
    </source>
</evidence>
<evidence type="ECO:0000256" key="3">
    <source>
        <dbReference type="ARBA" id="ARBA00022694"/>
    </source>
</evidence>
<keyword evidence="3" id="KW-0819">tRNA processing</keyword>
<dbReference type="AlphaFoldDB" id="A0A369J0T9"/>
<dbReference type="OrthoDB" id="17948at2759"/>
<comment type="subcellular location">
    <subcellularLocation>
        <location evidence="1">Nucleus</location>
    </subcellularLocation>
</comment>
<dbReference type="InterPro" id="IPR002738">
    <property type="entry name" value="RNase_P_p30"/>
</dbReference>
<comment type="similarity">
    <text evidence="2">Belongs to the eukaryotic/archaeal RNase P protein component 3 family.</text>
</comment>
<dbReference type="InParanoid" id="A0A369J0T9"/>
<feature type="compositionally biased region" description="Polar residues" evidence="4">
    <location>
        <begin position="296"/>
        <end position="309"/>
    </location>
</feature>
<reference evidence="5" key="1">
    <citation type="submission" date="2018-04" db="EMBL/GenBank/DDBJ databases">
        <title>Whole genome sequencing of Hypsizygus marmoreus.</title>
        <authorList>
            <person name="Choi I.-G."/>
            <person name="Min B."/>
            <person name="Kim J.-G."/>
            <person name="Kim S."/>
            <person name="Oh Y.-L."/>
            <person name="Kong W.-S."/>
            <person name="Park H."/>
            <person name="Jeong J."/>
            <person name="Song E.-S."/>
        </authorList>
    </citation>
    <scope>NUCLEOTIDE SEQUENCE [LARGE SCALE GENOMIC DNA]</scope>
    <source>
        <strain evidence="5">51987-8</strain>
    </source>
</reference>
<keyword evidence="6" id="KW-1185">Reference proteome</keyword>
<dbReference type="PANTHER" id="PTHR13031:SF0">
    <property type="entry name" value="RIBONUCLEASE P PROTEIN SUBUNIT P30"/>
    <property type="match status" value="1"/>
</dbReference>
<dbReference type="GO" id="GO:0003723">
    <property type="term" value="F:RNA binding"/>
    <property type="evidence" value="ECO:0007669"/>
    <property type="project" value="TreeGrafter"/>
</dbReference>
<evidence type="ECO:0000256" key="4">
    <source>
        <dbReference type="SAM" id="MobiDB-lite"/>
    </source>
</evidence>
<comment type="caution">
    <text evidence="5">The sequence shown here is derived from an EMBL/GenBank/DDBJ whole genome shotgun (WGS) entry which is preliminary data.</text>
</comment>
<evidence type="ECO:0000256" key="1">
    <source>
        <dbReference type="ARBA" id="ARBA00004123"/>
    </source>
</evidence>
<dbReference type="GO" id="GO:0008033">
    <property type="term" value="P:tRNA processing"/>
    <property type="evidence" value="ECO:0007669"/>
    <property type="project" value="UniProtKB-KW"/>
</dbReference>
<dbReference type="EMBL" id="LUEZ02000233">
    <property type="protein sequence ID" value="RDB15002.1"/>
    <property type="molecule type" value="Genomic_DNA"/>
</dbReference>
<dbReference type="InterPro" id="IPR016195">
    <property type="entry name" value="Pol/histidinol_Pase-like"/>
</dbReference>
<dbReference type="SUPFAM" id="SSF89550">
    <property type="entry name" value="PHP domain-like"/>
    <property type="match status" value="1"/>
</dbReference>
<gene>
    <name evidence="5" type="primary">RPP30</name>
    <name evidence="5" type="ORF">Hypma_005508</name>
</gene>
<evidence type="ECO:0000256" key="2">
    <source>
        <dbReference type="ARBA" id="ARBA00007331"/>
    </source>
</evidence>
<dbReference type="FunCoup" id="A0A369J0T9">
    <property type="interactions" value="395"/>
</dbReference>
<name>A0A369J0T9_HYPMA</name>